<gene>
    <name evidence="1" type="ORF">DVS28_a1227</name>
</gene>
<sequence>MMNGPVFRPVISVVRPAPDGRSIEVTLDLDGWIADAVAEVEGDDLLGAACRATCVAVAQFLPRSVQVEIAFVQHLHEQGEGPEVVLVGVELVDAGPDGPEELLGVCRVRHDRQVAAVRATLDALGRRLSPYVPD</sequence>
<organism evidence="1 2">
    <name type="scientific">Euzebya pacifica</name>
    <dbReference type="NCBI Taxonomy" id="1608957"/>
    <lineage>
        <taxon>Bacteria</taxon>
        <taxon>Bacillati</taxon>
        <taxon>Actinomycetota</taxon>
        <taxon>Nitriliruptoria</taxon>
        <taxon>Euzebyales</taxon>
    </lineage>
</organism>
<protein>
    <submittedName>
        <fullName evidence="1">Uncharacterized protein</fullName>
    </submittedName>
</protein>
<proteinExistence type="predicted"/>
<reference evidence="1 2" key="1">
    <citation type="submission" date="2018-09" db="EMBL/GenBank/DDBJ databases">
        <title>Complete genome sequence of Euzebya sp. DY32-46 isolated from seawater of Pacific Ocean.</title>
        <authorList>
            <person name="Xu L."/>
            <person name="Wu Y.-H."/>
            <person name="Xu X.-W."/>
        </authorList>
    </citation>
    <scope>NUCLEOTIDE SEQUENCE [LARGE SCALE GENOMIC DNA]</scope>
    <source>
        <strain evidence="1 2">DY32-46</strain>
    </source>
</reference>
<keyword evidence="2" id="KW-1185">Reference proteome</keyword>
<dbReference type="KEGG" id="euz:DVS28_a1227"/>
<dbReference type="EMBL" id="CP031165">
    <property type="protein sequence ID" value="AXV05927.1"/>
    <property type="molecule type" value="Genomic_DNA"/>
</dbReference>
<dbReference type="Proteomes" id="UP000264006">
    <property type="component" value="Chromosome"/>
</dbReference>
<dbReference type="AlphaFoldDB" id="A0A346XUN0"/>
<name>A0A346XUN0_9ACTN</name>
<accession>A0A346XUN0</accession>
<evidence type="ECO:0000313" key="2">
    <source>
        <dbReference type="Proteomes" id="UP000264006"/>
    </source>
</evidence>
<evidence type="ECO:0000313" key="1">
    <source>
        <dbReference type="EMBL" id="AXV05927.1"/>
    </source>
</evidence>